<comment type="caution">
    <text evidence="1">The sequence shown here is derived from an EMBL/GenBank/DDBJ whole genome shotgun (WGS) entry which is preliminary data.</text>
</comment>
<sequence length="93" mass="10713">MTNMCYLFNSNEVVNYLQESVKAIKTMVSKMEPDQLPVDYEKNHYQMKLSHARHIEDFQARILGWALAEKTGELKLNVGKPPTKGLFTLEVLV</sequence>
<name>A0A5B0P9Z4_PUCGR</name>
<dbReference type="AlphaFoldDB" id="A0A5B0P9Z4"/>
<organism evidence="1 2">
    <name type="scientific">Puccinia graminis f. sp. tritici</name>
    <dbReference type="NCBI Taxonomy" id="56615"/>
    <lineage>
        <taxon>Eukaryota</taxon>
        <taxon>Fungi</taxon>
        <taxon>Dikarya</taxon>
        <taxon>Basidiomycota</taxon>
        <taxon>Pucciniomycotina</taxon>
        <taxon>Pucciniomycetes</taxon>
        <taxon>Pucciniales</taxon>
        <taxon>Pucciniaceae</taxon>
        <taxon>Puccinia</taxon>
    </lineage>
</organism>
<evidence type="ECO:0000313" key="2">
    <source>
        <dbReference type="Proteomes" id="UP000325313"/>
    </source>
</evidence>
<dbReference type="EMBL" id="VDEP01000352">
    <property type="protein sequence ID" value="KAA1097118.1"/>
    <property type="molecule type" value="Genomic_DNA"/>
</dbReference>
<evidence type="ECO:0000313" key="1">
    <source>
        <dbReference type="EMBL" id="KAA1097118.1"/>
    </source>
</evidence>
<gene>
    <name evidence="1" type="ORF">PGTUg99_006790</name>
</gene>
<accession>A0A5B0P9Z4</accession>
<protein>
    <submittedName>
        <fullName evidence="1">Uncharacterized protein</fullName>
    </submittedName>
</protein>
<dbReference type="Proteomes" id="UP000325313">
    <property type="component" value="Unassembled WGS sequence"/>
</dbReference>
<reference evidence="1 2" key="1">
    <citation type="submission" date="2019-05" db="EMBL/GenBank/DDBJ databases">
        <title>Emergence of the Ug99 lineage of the wheat stem rust pathogen through somatic hybridization.</title>
        <authorList>
            <person name="Li F."/>
            <person name="Upadhyaya N.M."/>
            <person name="Sperschneider J."/>
            <person name="Matny O."/>
            <person name="Nguyen-Phuc H."/>
            <person name="Mago R."/>
            <person name="Raley C."/>
            <person name="Miller M.E."/>
            <person name="Silverstein K.A.T."/>
            <person name="Henningsen E."/>
            <person name="Hirsch C.D."/>
            <person name="Visser B."/>
            <person name="Pretorius Z.A."/>
            <person name="Steffenson B.J."/>
            <person name="Schwessinger B."/>
            <person name="Dodds P.N."/>
            <person name="Figueroa M."/>
        </authorList>
    </citation>
    <scope>NUCLEOTIDE SEQUENCE [LARGE SCALE GENOMIC DNA]</scope>
    <source>
        <strain evidence="1 2">Ug99</strain>
    </source>
</reference>
<proteinExistence type="predicted"/>